<organism evidence="2 4">
    <name type="scientific">Mycobacterium gordonae</name>
    <dbReference type="NCBI Taxonomy" id="1778"/>
    <lineage>
        <taxon>Bacteria</taxon>
        <taxon>Bacillati</taxon>
        <taxon>Actinomycetota</taxon>
        <taxon>Actinomycetes</taxon>
        <taxon>Mycobacteriales</taxon>
        <taxon>Mycobacteriaceae</taxon>
        <taxon>Mycobacterium</taxon>
    </lineage>
</organism>
<evidence type="ECO:0000313" key="4">
    <source>
        <dbReference type="Proteomes" id="UP000093757"/>
    </source>
</evidence>
<dbReference type="Pfam" id="PF13289">
    <property type="entry name" value="SIR2_2"/>
    <property type="match status" value="1"/>
</dbReference>
<name>A0A1A6B6D9_MYCGO</name>
<reference evidence="2 4" key="2">
    <citation type="submission" date="2016-06" db="EMBL/GenBank/DDBJ databases">
        <authorList>
            <person name="Kjaerup R.B."/>
            <person name="Dalgaard T.S."/>
            <person name="Juul-Madsen H.R."/>
        </authorList>
    </citation>
    <scope>NUCLEOTIDE SEQUENCE [LARGE SCALE GENOMIC DNA]</scope>
    <source>
        <strain evidence="2 4">1245752.6</strain>
    </source>
</reference>
<keyword evidence="5" id="KW-1185">Reference proteome</keyword>
<comment type="caution">
    <text evidence="2">The sequence shown here is derived from an EMBL/GenBank/DDBJ whole genome shotgun (WGS) entry which is preliminary data.</text>
</comment>
<proteinExistence type="predicted"/>
<feature type="region of interest" description="Disordered" evidence="1">
    <location>
        <begin position="501"/>
        <end position="544"/>
    </location>
</feature>
<dbReference type="EMBL" id="MAEM01000561">
    <property type="protein sequence ID" value="OBR97916.1"/>
    <property type="molecule type" value="Genomic_DNA"/>
</dbReference>
<evidence type="ECO:0000313" key="5">
    <source>
        <dbReference type="Proteomes" id="UP000193928"/>
    </source>
</evidence>
<dbReference type="AlphaFoldDB" id="A0A1A6B6D9"/>
<evidence type="ECO:0000313" key="2">
    <source>
        <dbReference type="EMBL" id="OBR97916.1"/>
    </source>
</evidence>
<evidence type="ECO:0000313" key="3">
    <source>
        <dbReference type="EMBL" id="ORV74047.1"/>
    </source>
</evidence>
<sequence>MGVHQLSDFVAIWAAQKASFGWFFGAGISASAGVPTATAVRDRLLCERYAIEHQLVRQGFDESDPTVLRRVHHYFDGRNGMPTLGSDGDYSAAFELVMPDEAARKRYLEDLFGGAHPGFGHRVLGGLLVAGYCNLVITTNFDPLIEQGFTDALRRGTVTGERVDRDELNVAGLESSARARVAFQSQRWPLAVKLHGDFRERRLMNTEPELREQDRDLRSFVIDASRTFGIVVCGYSGRDASVMKMFRTSASVPDAWPQGFWWMVRSPDAVPNSVRDLLLELASKGVAAHLVVAHSFDETMGAIARHAVVEPQMRRYLDELRPRGRVVASALPKPSRRWPVLRFNALPIAAARIEVARVAIPAGWRRSDARAALRPRPKWPVVVCGPGEVLTLGDADDARSDLAFAGVQRGLAPPGEVGTAGINPLAVDAPPHHHRVLVQAIAKMLSETLPVRMQTSKSGSARLIVQAPRQGEPSQLRDRAQAIADCVRGGTLRGLARPMWPQRRQAAPVRGGSGSRLRHSGRSRVAALSTAHVGRTAADSRRGS</sequence>
<gene>
    <name evidence="2" type="ORF">A9W98_04770</name>
    <name evidence="3" type="ORF">AWC08_01410</name>
</gene>
<dbReference type="Proteomes" id="UP000193928">
    <property type="component" value="Unassembled WGS sequence"/>
</dbReference>
<dbReference type="Gene3D" id="3.40.50.1220">
    <property type="entry name" value="TPP-binding domain"/>
    <property type="match status" value="1"/>
</dbReference>
<protein>
    <submittedName>
        <fullName evidence="2">Uncharacterized protein</fullName>
    </submittedName>
</protein>
<accession>A0A1A6B6D9</accession>
<reference evidence="3 5" key="1">
    <citation type="submission" date="2016-01" db="EMBL/GenBank/DDBJ databases">
        <title>The new phylogeny of the genus Mycobacterium.</title>
        <authorList>
            <person name="Tarcisio F."/>
            <person name="Conor M."/>
            <person name="Antonella G."/>
            <person name="Elisabetta G."/>
            <person name="Giulia F.S."/>
            <person name="Sara T."/>
            <person name="Anna F."/>
            <person name="Clotilde B."/>
            <person name="Roberto B."/>
            <person name="Veronica D.S."/>
            <person name="Fabio R."/>
            <person name="Monica P."/>
            <person name="Olivier J."/>
            <person name="Enrico T."/>
            <person name="Nicola S."/>
        </authorList>
    </citation>
    <scope>NUCLEOTIDE SEQUENCE [LARGE SCALE GENOMIC DNA]</scope>
    <source>
        <strain evidence="3 5">DSM 44160</strain>
    </source>
</reference>
<dbReference type="Proteomes" id="UP000093757">
    <property type="component" value="Unassembled WGS sequence"/>
</dbReference>
<dbReference type="InterPro" id="IPR029035">
    <property type="entry name" value="DHS-like_NAD/FAD-binding_dom"/>
</dbReference>
<dbReference type="EMBL" id="LQOY01000197">
    <property type="protein sequence ID" value="ORV74047.1"/>
    <property type="molecule type" value="Genomic_DNA"/>
</dbReference>
<dbReference type="SUPFAM" id="SSF52467">
    <property type="entry name" value="DHS-like NAD/FAD-binding domain"/>
    <property type="match status" value="1"/>
</dbReference>
<evidence type="ECO:0000256" key="1">
    <source>
        <dbReference type="SAM" id="MobiDB-lite"/>
    </source>
</evidence>